<gene>
    <name evidence="2" type="ORF">CathTA2_2903</name>
    <name evidence="3" type="ORF">HUR95_13580</name>
</gene>
<dbReference type="eggNOG" id="COG1393">
    <property type="taxonomic scope" value="Bacteria"/>
</dbReference>
<dbReference type="CDD" id="cd03032">
    <property type="entry name" value="ArsC_Spx"/>
    <property type="match status" value="1"/>
</dbReference>
<sequence length="132" mass="15236">MIQLYTFSSCTSCRKARDILNEHQIPFKEKNMSIDPLTREELLHILTYTTNGTSEITSKRSQDVKNLSVELDDLSLNEWIELAVQHPGILRRPLLVADEQLIVGFNKEEYAGFVKKYKLRHEKEDLTPVACS</sequence>
<dbReference type="KEGG" id="cthu:HUR95_13580"/>
<organism evidence="2 4">
    <name type="scientific">Caldalkalibacillus thermarum (strain TA2.A1)</name>
    <dbReference type="NCBI Taxonomy" id="986075"/>
    <lineage>
        <taxon>Bacteria</taxon>
        <taxon>Bacillati</taxon>
        <taxon>Bacillota</taxon>
        <taxon>Bacilli</taxon>
        <taxon>Bacillales</taxon>
        <taxon>Bacillaceae</taxon>
        <taxon>Caldalkalibacillus</taxon>
    </lineage>
</organism>
<dbReference type="InterPro" id="IPR006660">
    <property type="entry name" value="Arsenate_reductase-like"/>
</dbReference>
<evidence type="ECO:0000313" key="2">
    <source>
        <dbReference type="EMBL" id="EGL81717.1"/>
    </source>
</evidence>
<dbReference type="NCBIfam" id="TIGR01617">
    <property type="entry name" value="arsC_related"/>
    <property type="match status" value="1"/>
</dbReference>
<dbReference type="Proteomes" id="UP000825179">
    <property type="component" value="Chromosome"/>
</dbReference>
<dbReference type="PANTHER" id="PTHR30041">
    <property type="entry name" value="ARSENATE REDUCTASE"/>
    <property type="match status" value="1"/>
</dbReference>
<dbReference type="EMBL" id="AFCE01000163">
    <property type="protein sequence ID" value="EGL81717.1"/>
    <property type="molecule type" value="Genomic_DNA"/>
</dbReference>
<evidence type="ECO:0000313" key="4">
    <source>
        <dbReference type="Proteomes" id="UP000010716"/>
    </source>
</evidence>
<comment type="similarity">
    <text evidence="1">Belongs to the ArsC family.</text>
</comment>
<evidence type="ECO:0000313" key="5">
    <source>
        <dbReference type="Proteomes" id="UP000825179"/>
    </source>
</evidence>
<dbReference type="PROSITE" id="PS51353">
    <property type="entry name" value="ARSC"/>
    <property type="match status" value="1"/>
</dbReference>
<dbReference type="AlphaFoldDB" id="F5LAG8"/>
<reference evidence="3 5" key="2">
    <citation type="journal article" date="2020" name="Extremophiles">
        <title>Genomic analysis of Caldalkalibacillus thermarum TA2.A1 reveals aerobic alkaliphilic metabolism and evolutionary hallmarks linking alkaliphilic bacteria and plant life.</title>
        <authorList>
            <person name="de Jong S.I."/>
            <person name="van den Broek M.A."/>
            <person name="Merkel A.Y."/>
            <person name="de la Torre Cortes P."/>
            <person name="Kalamorz F."/>
            <person name="Cook G.M."/>
            <person name="van Loosdrecht M.C.M."/>
            <person name="McMillan D.G.G."/>
        </authorList>
    </citation>
    <scope>NUCLEOTIDE SEQUENCE [LARGE SCALE GENOMIC DNA]</scope>
    <source>
        <strain evidence="3 5">TA2.A1</strain>
    </source>
</reference>
<evidence type="ECO:0000313" key="3">
    <source>
        <dbReference type="EMBL" id="QZT33304.1"/>
    </source>
</evidence>
<dbReference type="RefSeq" id="WP_007506251.1">
    <property type="nucleotide sequence ID" value="NZ_AFCE01000163.1"/>
</dbReference>
<name>F5LAG8_CALTT</name>
<dbReference type="NCBIfam" id="NF002459">
    <property type="entry name" value="PRK01655.1"/>
    <property type="match status" value="1"/>
</dbReference>
<reference evidence="2 4" key="1">
    <citation type="journal article" date="2011" name="J. Bacteriol.">
        <title>Draft genome sequence of the thermoalkaliphilic Caldalkalibacillus thermarum strain TA2.A1.</title>
        <authorList>
            <person name="Kalamorz F."/>
            <person name="Keis S."/>
            <person name="McMillan D.G."/>
            <person name="Olsson K."/>
            <person name="Stanton J.A."/>
            <person name="Stockwell P."/>
            <person name="Black M.A."/>
            <person name="Klingeman D.M."/>
            <person name="Land M.L."/>
            <person name="Han C.S."/>
            <person name="Martin S.L."/>
            <person name="Becher S.A."/>
            <person name="Peddie C.J."/>
            <person name="Morgan H.W."/>
            <person name="Matthies D."/>
            <person name="Preiss L."/>
            <person name="Meier T."/>
            <person name="Brown S.D."/>
            <person name="Cook G.M."/>
        </authorList>
    </citation>
    <scope>NUCLEOTIDE SEQUENCE [LARGE SCALE GENOMIC DNA]</scope>
    <source>
        <strain evidence="2 4">TA2.A1</strain>
    </source>
</reference>
<dbReference type="Proteomes" id="UP000010716">
    <property type="component" value="Unassembled WGS sequence"/>
</dbReference>
<proteinExistence type="inferred from homology"/>
<dbReference type="Gene3D" id="3.40.30.10">
    <property type="entry name" value="Glutaredoxin"/>
    <property type="match status" value="1"/>
</dbReference>
<accession>F5LAG8</accession>
<dbReference type="Pfam" id="PF03960">
    <property type="entry name" value="ArsC"/>
    <property type="match status" value="1"/>
</dbReference>
<dbReference type="PROSITE" id="PS51354">
    <property type="entry name" value="GLUTAREDOXIN_2"/>
    <property type="match status" value="1"/>
</dbReference>
<reference evidence="3" key="3">
    <citation type="submission" date="2021-08" db="EMBL/GenBank/DDBJ databases">
        <authorList>
            <person name="de Jong S."/>
            <person name="van den Broek M."/>
            <person name="Merkel A."/>
            <person name="de la Torre Cortes P."/>
            <person name="Kalamorz F."/>
            <person name="Cook G."/>
            <person name="van Loosdrecht M."/>
            <person name="McMillan D."/>
        </authorList>
    </citation>
    <scope>NUCLEOTIDE SEQUENCE</scope>
    <source>
        <strain evidence="3">TA2.A1</strain>
    </source>
</reference>
<dbReference type="InterPro" id="IPR006504">
    <property type="entry name" value="Tscrpt_reg_Spx/MgsR"/>
</dbReference>
<dbReference type="InterPro" id="IPR036249">
    <property type="entry name" value="Thioredoxin-like_sf"/>
</dbReference>
<dbReference type="PANTHER" id="PTHR30041:SF7">
    <property type="entry name" value="GLOBAL TRANSCRIPTIONAL REGULATOR SPX"/>
    <property type="match status" value="1"/>
</dbReference>
<dbReference type="SUPFAM" id="SSF52833">
    <property type="entry name" value="Thioredoxin-like"/>
    <property type="match status" value="1"/>
</dbReference>
<protein>
    <submittedName>
        <fullName evidence="2">ArsC family protein</fullName>
    </submittedName>
    <submittedName>
        <fullName evidence="3">Spx/MgsR family RNA polymerase-binding regulatory protein</fullName>
    </submittedName>
</protein>
<evidence type="ECO:0000256" key="1">
    <source>
        <dbReference type="PROSITE-ProRule" id="PRU01282"/>
    </source>
</evidence>
<dbReference type="OrthoDB" id="9794155at2"/>
<keyword evidence="5" id="KW-1185">Reference proteome</keyword>
<dbReference type="EMBL" id="CP082237">
    <property type="protein sequence ID" value="QZT33304.1"/>
    <property type="molecule type" value="Genomic_DNA"/>
</dbReference>